<keyword evidence="1" id="KW-0175">Coiled coil</keyword>
<feature type="chain" id="PRO_5046013566" description="DUF4398 domain-containing protein" evidence="2">
    <location>
        <begin position="21"/>
        <end position="118"/>
    </location>
</feature>
<accession>A0ABY0TEQ9</accession>
<comment type="caution">
    <text evidence="3">The sequence shown here is derived from an EMBL/GenBank/DDBJ whole genome shotgun (WGS) entry which is preliminary data.</text>
</comment>
<keyword evidence="2" id="KW-0732">Signal</keyword>
<proteinExistence type="predicted"/>
<evidence type="ECO:0000256" key="1">
    <source>
        <dbReference type="SAM" id="Coils"/>
    </source>
</evidence>
<evidence type="ECO:0008006" key="5">
    <source>
        <dbReference type="Google" id="ProtNLM"/>
    </source>
</evidence>
<dbReference type="PROSITE" id="PS51257">
    <property type="entry name" value="PROKAR_LIPOPROTEIN"/>
    <property type="match status" value="1"/>
</dbReference>
<reference evidence="3 4" key="1">
    <citation type="submission" date="2016-10" db="EMBL/GenBank/DDBJ databases">
        <authorList>
            <person name="Varghese N."/>
            <person name="Submissions S."/>
        </authorList>
    </citation>
    <scope>NUCLEOTIDE SEQUENCE [LARGE SCALE GENOMIC DNA]</scope>
    <source>
        <strain evidence="3 4">Nl1</strain>
    </source>
</reference>
<evidence type="ECO:0000313" key="3">
    <source>
        <dbReference type="EMBL" id="SDQ71770.1"/>
    </source>
</evidence>
<feature type="coiled-coil region" evidence="1">
    <location>
        <begin position="46"/>
        <end position="104"/>
    </location>
</feature>
<protein>
    <recommendedName>
        <fullName evidence="5">DUF4398 domain-containing protein</fullName>
    </recommendedName>
</protein>
<gene>
    <name evidence="3" type="ORF">SAMN05216402_1996</name>
</gene>
<evidence type="ECO:0000256" key="2">
    <source>
        <dbReference type="SAM" id="SignalP"/>
    </source>
</evidence>
<organism evidence="3 4">
    <name type="scientific">Nitrosospira multiformis</name>
    <dbReference type="NCBI Taxonomy" id="1231"/>
    <lineage>
        <taxon>Bacteria</taxon>
        <taxon>Pseudomonadati</taxon>
        <taxon>Pseudomonadota</taxon>
        <taxon>Betaproteobacteria</taxon>
        <taxon>Nitrosomonadales</taxon>
        <taxon>Nitrosomonadaceae</taxon>
        <taxon>Nitrosospira</taxon>
    </lineage>
</organism>
<name>A0ABY0TEQ9_9PROT</name>
<dbReference type="Proteomes" id="UP000183471">
    <property type="component" value="Unassembled WGS sequence"/>
</dbReference>
<dbReference type="RefSeq" id="WP_074632161.1">
    <property type="nucleotide sequence ID" value="NZ_FNKY01000001.1"/>
</dbReference>
<feature type="signal peptide" evidence="2">
    <location>
        <begin position="1"/>
        <end position="20"/>
    </location>
</feature>
<keyword evidence="4" id="KW-1185">Reference proteome</keyword>
<sequence>MKVKNVFVILATLGLLASCANIDHHPMDMTSAVRNAKTKADHNALAKHYEDAAQKMQAKAKAQENQLAEYEAHGSYYGRQTEDLKEHTQALARLYQEAADANTSMAKSHRQMAEQTKE</sequence>
<dbReference type="EMBL" id="FNKY01000001">
    <property type="protein sequence ID" value="SDQ71770.1"/>
    <property type="molecule type" value="Genomic_DNA"/>
</dbReference>
<evidence type="ECO:0000313" key="4">
    <source>
        <dbReference type="Proteomes" id="UP000183471"/>
    </source>
</evidence>